<dbReference type="EMBL" id="EQ973784">
    <property type="protein sequence ID" value="EEF48068.1"/>
    <property type="molecule type" value="Genomic_DNA"/>
</dbReference>
<evidence type="ECO:0000256" key="7">
    <source>
        <dbReference type="ARBA" id="ARBA00022777"/>
    </source>
</evidence>
<evidence type="ECO:0000256" key="6">
    <source>
        <dbReference type="ARBA" id="ARBA00022741"/>
    </source>
</evidence>
<dbReference type="CDD" id="cd14066">
    <property type="entry name" value="STKc_IRAK"/>
    <property type="match status" value="1"/>
</dbReference>
<keyword evidence="4" id="KW-0808">Transferase</keyword>
<dbReference type="STRING" id="3988.B9RK70"/>
<keyword evidence="3" id="KW-0723">Serine/threonine-protein kinase</keyword>
<evidence type="ECO:0000256" key="13">
    <source>
        <dbReference type="SAM" id="Phobius"/>
    </source>
</evidence>
<evidence type="ECO:0000256" key="2">
    <source>
        <dbReference type="ARBA" id="ARBA00009825"/>
    </source>
</evidence>
<evidence type="ECO:0000256" key="1">
    <source>
        <dbReference type="ARBA" id="ARBA00004141"/>
    </source>
</evidence>
<feature type="transmembrane region" description="Helical" evidence="13">
    <location>
        <begin position="1220"/>
        <end position="1242"/>
    </location>
</feature>
<dbReference type="GO" id="GO:0004674">
    <property type="term" value="F:protein serine/threonine kinase activity"/>
    <property type="evidence" value="ECO:0007669"/>
    <property type="project" value="UniProtKB-KW"/>
</dbReference>
<feature type="compositionally biased region" description="Pro residues" evidence="12">
    <location>
        <begin position="470"/>
        <end position="487"/>
    </location>
</feature>
<evidence type="ECO:0000256" key="11">
    <source>
        <dbReference type="PROSITE-ProRule" id="PRU10141"/>
    </source>
</evidence>
<keyword evidence="5 13" id="KW-0812">Transmembrane</keyword>
<feature type="domain" description="Protein kinase" evidence="14">
    <location>
        <begin position="754"/>
        <end position="1030"/>
    </location>
</feature>
<evidence type="ECO:0000259" key="14">
    <source>
        <dbReference type="PROSITE" id="PS50011"/>
    </source>
</evidence>
<gene>
    <name evidence="15" type="ORF">RCOM_1046950</name>
</gene>
<name>B9RK70_RICCO</name>
<proteinExistence type="inferred from homology"/>
<feature type="region of interest" description="Disordered" evidence="12">
    <location>
        <begin position="258"/>
        <end position="491"/>
    </location>
</feature>
<keyword evidence="9 13" id="KW-1133">Transmembrane helix</keyword>
<accession>B9RK70</accession>
<keyword evidence="10 13" id="KW-0472">Membrane</keyword>
<feature type="compositionally biased region" description="Pro residues" evidence="12">
    <location>
        <begin position="696"/>
        <end position="706"/>
    </location>
</feature>
<dbReference type="PROSITE" id="PS00107">
    <property type="entry name" value="PROTEIN_KINASE_ATP"/>
    <property type="match status" value="1"/>
</dbReference>
<dbReference type="SUPFAM" id="SSF56112">
    <property type="entry name" value="Protein kinase-like (PK-like)"/>
    <property type="match status" value="1"/>
</dbReference>
<dbReference type="InterPro" id="IPR008271">
    <property type="entry name" value="Ser/Thr_kinase_AS"/>
</dbReference>
<feature type="region of interest" description="Disordered" evidence="12">
    <location>
        <begin position="692"/>
        <end position="714"/>
    </location>
</feature>
<evidence type="ECO:0000256" key="5">
    <source>
        <dbReference type="ARBA" id="ARBA00022692"/>
    </source>
</evidence>
<evidence type="ECO:0000256" key="10">
    <source>
        <dbReference type="ARBA" id="ARBA00023136"/>
    </source>
</evidence>
<sequence length="1282" mass="137515">MGQVVPAILQLVKFVVIGIVFILHGSTGYHISPSPAIFSETAPTEGTLTPFEKPLTSNVLGSVSQPNGLHLHPPLALPPPMSTPLPQEFKGLVPSHSPSSPVARLLHNTAPPPLNFEGHAPPLSLSIPTVSPPYSAAPPPLIVEHELPMPPNASQRKALGRQTPVPVPVAAPSNNLSYDSPMLPPIAPETSPIINPSPPEISPPSAHHNKNMSVTGTPITKSIAPVASPPRELRQNQPSSHLIAPTKMPFVSPVPVVSPTRELPRHSPSVLPGEPPAILPVPDVSHASSPPTSIDRKKDRSPIAAPPDETPSHLPSADHSPTKGSFSAVAPSTHEPTGYTSYGLVPSSSPPNHSLSKGNHTSASSPSIPFHKQNHSRTDFSSPAPAYSPPSKQQGPVASPSFLPTSRRTHYAPPPISPGSSASPSHFHFPKPVINVSPAPSPSPTAASGWTKMPILSPEVSPSGSSPRSPKMPPRPPVHALPPPPPNEDCSSTVCVEPYTNTPPGSPCGCVLPMQVGLRLSVALYTFFPLVSELAQEIATGVFMKQSQVRIMGANAASQQPEKTVVLIDLVPLGERFDNTTAVLTFHRFWHKQVVIKASFFGDYEVLYVRYPGLPPSPPSPSGITIIDDGPYSGNNNNARTIKPLGVDVHKRHRKDGLGAGMIAIISLSASLALILCSAVAWVLLVRHRGRMSQPTPTPQPLPPSGAKPSGTTGSVIGSGLSSASLSFGSSIAPYTGSAKTFSISDIERATNNFNASRILGEGGFGRVYSGVLEDGTKVAVKVLKRDDHQGGREFLAEVEMLSRLHHRNLVKLIGICTEERARCLVYELIPNGSVESHLHGADKESAPLDWDARIRIALGAARGLAYLHEDSSPHVIHRDFKSSNILLEHDFTPKVSDFGLARTAMDEDNRHISTRVMGTFGYVAPEYAMTGHLLVKSDVYSYGVVVLELLTGRKPVDMLQPPGQENLVAWARPLLTSKEGLEIITDPSLGPDVPFDSVAKVAAIASMCVQPEVSNRPFMGEVVQALKLVCNECDEAKEVGSRSPSWDISVDMDAEASAGSGHMRDPFQNRTIVPNYDSEPDIERGLSMSDLFSTSVRYGRQASGSFRRYSSSGPLRTGRGKQLWQRMRRLTGESVSEHGGIFRIWPAAQIYPIEIPRNLNLETLYLIALSQRRQQQQPSRNINGKYLPFPLGIKDQIEEEKTDSSMAPKAITSPVPVNLYPALALSMLAIGLMVTASFFIYEATSSRRNRSLVKELTTGAIASFFLGFGSLFLLLASGVYV</sequence>
<feature type="binding site" evidence="11">
    <location>
        <position position="782"/>
    </location>
    <ligand>
        <name>ATP</name>
        <dbReference type="ChEBI" id="CHEBI:30616"/>
    </ligand>
</feature>
<dbReference type="PROSITE" id="PS00108">
    <property type="entry name" value="PROTEIN_KINASE_ST"/>
    <property type="match status" value="1"/>
</dbReference>
<keyword evidence="8 11" id="KW-0067">ATP-binding</keyword>
<dbReference type="Pfam" id="PF23180">
    <property type="entry name" value="ALE2_N"/>
    <property type="match status" value="1"/>
</dbReference>
<feature type="compositionally biased region" description="Polar residues" evidence="12">
    <location>
        <begin position="334"/>
        <end position="367"/>
    </location>
</feature>
<dbReference type="Pfam" id="PF07714">
    <property type="entry name" value="PK_Tyr_Ser-Thr"/>
    <property type="match status" value="1"/>
</dbReference>
<feature type="compositionally biased region" description="Polar residues" evidence="12">
    <location>
        <begin position="211"/>
        <end position="220"/>
    </location>
</feature>
<keyword evidence="6 11" id="KW-0547">Nucleotide-binding</keyword>
<organism evidence="15 16">
    <name type="scientific">Ricinus communis</name>
    <name type="common">Castor bean</name>
    <dbReference type="NCBI Taxonomy" id="3988"/>
    <lineage>
        <taxon>Eukaryota</taxon>
        <taxon>Viridiplantae</taxon>
        <taxon>Streptophyta</taxon>
        <taxon>Embryophyta</taxon>
        <taxon>Tracheophyta</taxon>
        <taxon>Spermatophyta</taxon>
        <taxon>Magnoliopsida</taxon>
        <taxon>eudicotyledons</taxon>
        <taxon>Gunneridae</taxon>
        <taxon>Pentapetalae</taxon>
        <taxon>rosids</taxon>
        <taxon>fabids</taxon>
        <taxon>Malpighiales</taxon>
        <taxon>Euphorbiaceae</taxon>
        <taxon>Acalyphoideae</taxon>
        <taxon>Acalypheae</taxon>
        <taxon>Ricinus</taxon>
    </lineage>
</organism>
<dbReference type="FunCoup" id="B9RK70">
    <property type="interactions" value="638"/>
</dbReference>
<dbReference type="InterPro" id="IPR017441">
    <property type="entry name" value="Protein_kinase_ATP_BS"/>
</dbReference>
<feature type="compositionally biased region" description="Low complexity" evidence="12">
    <location>
        <begin position="457"/>
        <end position="469"/>
    </location>
</feature>
<dbReference type="FunFam" id="3.30.200.20:FF:000146">
    <property type="entry name" value="receptor-like serine/threonine-protein kinase ALE2"/>
    <property type="match status" value="1"/>
</dbReference>
<dbReference type="GO" id="GO:0005524">
    <property type="term" value="F:ATP binding"/>
    <property type="evidence" value="ECO:0007669"/>
    <property type="project" value="UniProtKB-UniRule"/>
</dbReference>
<feature type="compositionally biased region" description="Low complexity" evidence="12">
    <location>
        <begin position="381"/>
        <end position="391"/>
    </location>
</feature>
<feature type="transmembrane region" description="Helical" evidence="13">
    <location>
        <begin position="1262"/>
        <end position="1281"/>
    </location>
</feature>
<dbReference type="Gene3D" id="1.10.510.10">
    <property type="entry name" value="Transferase(Phosphotransferase) domain 1"/>
    <property type="match status" value="1"/>
</dbReference>
<dbReference type="Proteomes" id="UP000008311">
    <property type="component" value="Unassembled WGS sequence"/>
</dbReference>
<dbReference type="InterPro" id="IPR001245">
    <property type="entry name" value="Ser-Thr/Tyr_kinase_cat_dom"/>
</dbReference>
<evidence type="ECO:0000313" key="16">
    <source>
        <dbReference type="Proteomes" id="UP000008311"/>
    </source>
</evidence>
<comment type="subcellular location">
    <subcellularLocation>
        <location evidence="1">Membrane</location>
        <topology evidence="1">Multi-pass membrane protein</topology>
    </subcellularLocation>
</comment>
<keyword evidence="7" id="KW-0418">Kinase</keyword>
<feature type="transmembrane region" description="Helical" evidence="13">
    <location>
        <begin position="6"/>
        <end position="23"/>
    </location>
</feature>
<dbReference type="InterPro" id="IPR057597">
    <property type="entry name" value="ALE2_N"/>
</dbReference>
<evidence type="ECO:0000256" key="4">
    <source>
        <dbReference type="ARBA" id="ARBA00022679"/>
    </source>
</evidence>
<feature type="compositionally biased region" description="Low complexity" evidence="12">
    <location>
        <begin position="418"/>
        <end position="432"/>
    </location>
</feature>
<dbReference type="InterPro" id="IPR000719">
    <property type="entry name" value="Prot_kinase_dom"/>
</dbReference>
<dbReference type="Gene3D" id="3.30.200.20">
    <property type="entry name" value="Phosphorylase Kinase, domain 1"/>
    <property type="match status" value="1"/>
</dbReference>
<keyword evidence="16" id="KW-1185">Reference proteome</keyword>
<dbReference type="InterPro" id="IPR007915">
    <property type="entry name" value="TMEM258/Ost5"/>
</dbReference>
<protein>
    <recommendedName>
        <fullName evidence="14">Protein kinase domain-containing protein</fullName>
    </recommendedName>
</protein>
<feature type="region of interest" description="Disordered" evidence="12">
    <location>
        <begin position="196"/>
        <end position="246"/>
    </location>
</feature>
<comment type="similarity">
    <text evidence="2">Belongs to the OST5 family.</text>
</comment>
<evidence type="ECO:0000256" key="8">
    <source>
        <dbReference type="ARBA" id="ARBA00022840"/>
    </source>
</evidence>
<dbReference type="PANTHER" id="PTHR47989">
    <property type="entry name" value="OS01G0750732 PROTEIN"/>
    <property type="match status" value="1"/>
</dbReference>
<dbReference type="Pfam" id="PF05251">
    <property type="entry name" value="Ost5"/>
    <property type="match status" value="1"/>
</dbReference>
<dbReference type="InParanoid" id="B9RK70"/>
<reference evidence="16" key="1">
    <citation type="journal article" date="2010" name="Nat. Biotechnol.">
        <title>Draft genome sequence of the oilseed species Ricinus communis.</title>
        <authorList>
            <person name="Chan A.P."/>
            <person name="Crabtree J."/>
            <person name="Zhao Q."/>
            <person name="Lorenzi H."/>
            <person name="Orvis J."/>
            <person name="Puiu D."/>
            <person name="Melake-Berhan A."/>
            <person name="Jones K.M."/>
            <person name="Redman J."/>
            <person name="Chen G."/>
            <person name="Cahoon E.B."/>
            <person name="Gedil M."/>
            <person name="Stanke M."/>
            <person name="Haas B.J."/>
            <person name="Wortman J.R."/>
            <person name="Fraser-Liggett C.M."/>
            <person name="Ravel J."/>
            <person name="Rabinowicz P.D."/>
        </authorList>
    </citation>
    <scope>NUCLEOTIDE SEQUENCE [LARGE SCALE GENOMIC DNA]</scope>
    <source>
        <strain evidence="16">cv. Hale</strain>
    </source>
</reference>
<dbReference type="PANTHER" id="PTHR47989:SF9">
    <property type="entry name" value="PROTEIN KINASE SUPERFAMILY PROTEIN"/>
    <property type="match status" value="1"/>
</dbReference>
<evidence type="ECO:0000256" key="12">
    <source>
        <dbReference type="SAM" id="MobiDB-lite"/>
    </source>
</evidence>
<evidence type="ECO:0000256" key="3">
    <source>
        <dbReference type="ARBA" id="ARBA00022527"/>
    </source>
</evidence>
<dbReference type="GO" id="GO:0004672">
    <property type="term" value="F:protein kinase activity"/>
    <property type="evidence" value="ECO:0000318"/>
    <property type="project" value="GO_Central"/>
</dbReference>
<evidence type="ECO:0000313" key="15">
    <source>
        <dbReference type="EMBL" id="EEF48068.1"/>
    </source>
</evidence>
<dbReference type="PROSITE" id="PS50011">
    <property type="entry name" value="PROTEIN_KINASE_DOM"/>
    <property type="match status" value="1"/>
</dbReference>
<dbReference type="FunFam" id="1.10.510.10:FF:000051">
    <property type="entry name" value="Receptor-like serine/threonine-protein kinase ALE2"/>
    <property type="match status" value="1"/>
</dbReference>
<evidence type="ECO:0000256" key="9">
    <source>
        <dbReference type="ARBA" id="ARBA00022989"/>
    </source>
</evidence>
<feature type="compositionally biased region" description="Polar residues" evidence="12">
    <location>
        <begin position="392"/>
        <end position="406"/>
    </location>
</feature>
<feature type="transmembrane region" description="Helical" evidence="13">
    <location>
        <begin position="660"/>
        <end position="685"/>
    </location>
</feature>
<dbReference type="GO" id="GO:0008250">
    <property type="term" value="C:oligosaccharyltransferase complex"/>
    <property type="evidence" value="ECO:0007669"/>
    <property type="project" value="InterPro"/>
</dbReference>
<dbReference type="eggNOG" id="KOG1187">
    <property type="taxonomic scope" value="Eukaryota"/>
</dbReference>
<dbReference type="InterPro" id="IPR011009">
    <property type="entry name" value="Kinase-like_dom_sf"/>
</dbReference>